<protein>
    <submittedName>
        <fullName evidence="2">Ribbon-helix-helix protein, CopG family</fullName>
    </submittedName>
</protein>
<feature type="domain" description="Ribbon-helix-helix protein CopG" evidence="1">
    <location>
        <begin position="7"/>
        <end position="40"/>
    </location>
</feature>
<gene>
    <name evidence="2" type="ORF">NDI38_13535</name>
</gene>
<evidence type="ECO:0000259" key="1">
    <source>
        <dbReference type="Pfam" id="PF01402"/>
    </source>
</evidence>
<accession>A0ABV0KJP9</accession>
<evidence type="ECO:0000313" key="3">
    <source>
        <dbReference type="Proteomes" id="UP001476950"/>
    </source>
</evidence>
<evidence type="ECO:0000313" key="2">
    <source>
        <dbReference type="EMBL" id="MEP1059464.1"/>
    </source>
</evidence>
<dbReference type="EMBL" id="JAMPLM010000011">
    <property type="protein sequence ID" value="MEP1059464.1"/>
    <property type="molecule type" value="Genomic_DNA"/>
</dbReference>
<comment type="caution">
    <text evidence="2">The sequence shown here is derived from an EMBL/GenBank/DDBJ whole genome shotgun (WGS) entry which is preliminary data.</text>
</comment>
<proteinExistence type="predicted"/>
<dbReference type="InterPro" id="IPR002145">
    <property type="entry name" value="CopG"/>
</dbReference>
<dbReference type="Proteomes" id="UP001476950">
    <property type="component" value="Unassembled WGS sequence"/>
</dbReference>
<dbReference type="RefSeq" id="WP_190446433.1">
    <property type="nucleotide sequence ID" value="NZ_JAMPLM010000011.1"/>
</dbReference>
<name>A0ABV0KJP9_9CYAN</name>
<organism evidence="2 3">
    <name type="scientific">Stenomitos frigidus AS-A4</name>
    <dbReference type="NCBI Taxonomy" id="2933935"/>
    <lineage>
        <taxon>Bacteria</taxon>
        <taxon>Bacillati</taxon>
        <taxon>Cyanobacteriota</taxon>
        <taxon>Cyanophyceae</taxon>
        <taxon>Leptolyngbyales</taxon>
        <taxon>Leptolyngbyaceae</taxon>
        <taxon>Stenomitos</taxon>
    </lineage>
</organism>
<sequence length="69" mass="7894">MSKKTLISLNLAESELEILNELSEKKEMSKSAVLRQALRMLGVLEQRVAQGEKLYFESLDKEKSELLLL</sequence>
<keyword evidence="3" id="KW-1185">Reference proteome</keyword>
<reference evidence="2 3" key="1">
    <citation type="submission" date="2022-04" db="EMBL/GenBank/DDBJ databases">
        <title>Positive selection, recombination, and allopatry shape intraspecific diversity of widespread and dominant cyanobacteria.</title>
        <authorList>
            <person name="Wei J."/>
            <person name="Shu W."/>
            <person name="Hu C."/>
        </authorList>
    </citation>
    <scope>NUCLEOTIDE SEQUENCE [LARGE SCALE GENOMIC DNA]</scope>
    <source>
        <strain evidence="2 3">AS-A4</strain>
    </source>
</reference>
<dbReference type="Pfam" id="PF01402">
    <property type="entry name" value="RHH_1"/>
    <property type="match status" value="1"/>
</dbReference>